<dbReference type="EC" id="2.7.10.2" evidence="2"/>
<accession>A0A6N9HKS9</accession>
<dbReference type="RefSeq" id="WP_161026920.1">
    <property type="nucleotide sequence ID" value="NZ_WWCJ01000012.1"/>
</dbReference>
<dbReference type="PANTHER" id="PTHR32309">
    <property type="entry name" value="TYROSINE-PROTEIN KINASE"/>
    <property type="match status" value="1"/>
</dbReference>
<reference evidence="10 11" key="1">
    <citation type="submission" date="2019-12" db="EMBL/GenBank/DDBJ databases">
        <title>Novel species isolated from a subtropical stream in China.</title>
        <authorList>
            <person name="Lu H."/>
        </authorList>
    </citation>
    <scope>NUCLEOTIDE SEQUENCE [LARGE SCALE GENOMIC DNA]</scope>
    <source>
        <strain evidence="10 11">DS3</strain>
    </source>
</reference>
<dbReference type="AlphaFoldDB" id="A0A6N9HKS9"/>
<dbReference type="EMBL" id="WWCJ01000012">
    <property type="protein sequence ID" value="MYN03956.1"/>
    <property type="molecule type" value="Genomic_DNA"/>
</dbReference>
<evidence type="ECO:0000256" key="5">
    <source>
        <dbReference type="ARBA" id="ARBA00022777"/>
    </source>
</evidence>
<keyword evidence="6" id="KW-0067">ATP-binding</keyword>
<dbReference type="Gene3D" id="3.40.50.300">
    <property type="entry name" value="P-loop containing nucleotide triphosphate hydrolases"/>
    <property type="match status" value="1"/>
</dbReference>
<organism evidence="10 11">
    <name type="scientific">Pseudoduganella guangdongensis</name>
    <dbReference type="NCBI Taxonomy" id="2692179"/>
    <lineage>
        <taxon>Bacteria</taxon>
        <taxon>Pseudomonadati</taxon>
        <taxon>Pseudomonadota</taxon>
        <taxon>Betaproteobacteria</taxon>
        <taxon>Burkholderiales</taxon>
        <taxon>Oxalobacteraceae</taxon>
        <taxon>Telluria group</taxon>
        <taxon>Pseudoduganella</taxon>
    </lineage>
</organism>
<evidence type="ECO:0000256" key="1">
    <source>
        <dbReference type="ARBA" id="ARBA00007316"/>
    </source>
</evidence>
<comment type="caution">
    <text evidence="10">The sequence shown here is derived from an EMBL/GenBank/DDBJ whole genome shotgun (WGS) entry which is preliminary data.</text>
</comment>
<dbReference type="SUPFAM" id="SSF52540">
    <property type="entry name" value="P-loop containing nucleoside triphosphate hydrolases"/>
    <property type="match status" value="1"/>
</dbReference>
<keyword evidence="3" id="KW-0808">Transferase</keyword>
<dbReference type="InterPro" id="IPR005702">
    <property type="entry name" value="Wzc-like_C"/>
</dbReference>
<keyword evidence="5" id="KW-0418">Kinase</keyword>
<evidence type="ECO:0000256" key="2">
    <source>
        <dbReference type="ARBA" id="ARBA00011903"/>
    </source>
</evidence>
<comment type="similarity">
    <text evidence="1">Belongs to the CpsD/CapB family.</text>
</comment>
<keyword evidence="11" id="KW-1185">Reference proteome</keyword>
<evidence type="ECO:0000259" key="9">
    <source>
        <dbReference type="Pfam" id="PF13614"/>
    </source>
</evidence>
<evidence type="ECO:0000256" key="8">
    <source>
        <dbReference type="ARBA" id="ARBA00051245"/>
    </source>
</evidence>
<evidence type="ECO:0000256" key="7">
    <source>
        <dbReference type="ARBA" id="ARBA00023137"/>
    </source>
</evidence>
<protein>
    <recommendedName>
        <fullName evidence="2">non-specific protein-tyrosine kinase</fullName>
        <ecNumber evidence="2">2.7.10.2</ecNumber>
    </recommendedName>
</protein>
<dbReference type="CDD" id="cd05387">
    <property type="entry name" value="BY-kinase"/>
    <property type="match status" value="1"/>
</dbReference>
<dbReference type="Proteomes" id="UP000448575">
    <property type="component" value="Unassembled WGS sequence"/>
</dbReference>
<dbReference type="NCBIfam" id="TIGR03018">
    <property type="entry name" value="pepcterm_TyrKin"/>
    <property type="match status" value="1"/>
</dbReference>
<feature type="domain" description="AAA" evidence="9">
    <location>
        <begin position="70"/>
        <end position="231"/>
    </location>
</feature>
<keyword evidence="4" id="KW-0547">Nucleotide-binding</keyword>
<evidence type="ECO:0000313" key="10">
    <source>
        <dbReference type="EMBL" id="MYN03956.1"/>
    </source>
</evidence>
<name>A0A6N9HKS9_9BURK</name>
<gene>
    <name evidence="10" type="ORF">GTP41_17830</name>
</gene>
<dbReference type="Pfam" id="PF13614">
    <property type="entry name" value="AAA_31"/>
    <property type="match status" value="1"/>
</dbReference>
<dbReference type="GO" id="GO:0005886">
    <property type="term" value="C:plasma membrane"/>
    <property type="evidence" value="ECO:0007669"/>
    <property type="project" value="TreeGrafter"/>
</dbReference>
<dbReference type="InterPro" id="IPR050445">
    <property type="entry name" value="Bact_polysacc_biosynth/exp"/>
</dbReference>
<dbReference type="InterPro" id="IPR027417">
    <property type="entry name" value="P-loop_NTPase"/>
</dbReference>
<evidence type="ECO:0000256" key="4">
    <source>
        <dbReference type="ARBA" id="ARBA00022741"/>
    </source>
</evidence>
<dbReference type="GO" id="GO:0004713">
    <property type="term" value="F:protein tyrosine kinase activity"/>
    <property type="evidence" value="ECO:0007669"/>
    <property type="project" value="TreeGrafter"/>
</dbReference>
<comment type="catalytic activity">
    <reaction evidence="8">
        <text>L-tyrosyl-[protein] + ATP = O-phospho-L-tyrosyl-[protein] + ADP + H(+)</text>
        <dbReference type="Rhea" id="RHEA:10596"/>
        <dbReference type="Rhea" id="RHEA-COMP:10136"/>
        <dbReference type="Rhea" id="RHEA-COMP:20101"/>
        <dbReference type="ChEBI" id="CHEBI:15378"/>
        <dbReference type="ChEBI" id="CHEBI:30616"/>
        <dbReference type="ChEBI" id="CHEBI:46858"/>
        <dbReference type="ChEBI" id="CHEBI:61978"/>
        <dbReference type="ChEBI" id="CHEBI:456216"/>
        <dbReference type="EC" id="2.7.10.2"/>
    </reaction>
</comment>
<keyword evidence="7" id="KW-0829">Tyrosine-protein kinase</keyword>
<proteinExistence type="inferred from homology"/>
<sequence>MQLPPSLLEMAPPIEKGFADINLVRLRQRGMVTHESGRTPVAEDFRIIKRHLLNDARASGAKAIPNGNLIVVTSALPGEGKTFCAINLAMSISMEKDARALLVDADVARPSVLKVLGVQAERGLMDVLLDGSVDLSDVILRTNVPSLTLLPAGPASRHATELLASRNMSRLLEELANRYPDRIIIFDSPPLLLTTEASVLVSQMGQLVMVVEAETTTQAAVRDALARIEHCRNVNLVYNKSRAFSGAEYYGYYE</sequence>
<dbReference type="InterPro" id="IPR025669">
    <property type="entry name" value="AAA_dom"/>
</dbReference>
<evidence type="ECO:0000256" key="6">
    <source>
        <dbReference type="ARBA" id="ARBA00022840"/>
    </source>
</evidence>
<evidence type="ECO:0000313" key="11">
    <source>
        <dbReference type="Proteomes" id="UP000448575"/>
    </source>
</evidence>
<evidence type="ECO:0000256" key="3">
    <source>
        <dbReference type="ARBA" id="ARBA00022679"/>
    </source>
</evidence>
<dbReference type="PANTHER" id="PTHR32309:SF13">
    <property type="entry name" value="FERRIC ENTEROBACTIN TRANSPORT PROTEIN FEPE"/>
    <property type="match status" value="1"/>
</dbReference>